<dbReference type="PANTHER" id="PTHR48111">
    <property type="entry name" value="REGULATOR OF RPOS"/>
    <property type="match status" value="1"/>
</dbReference>
<protein>
    <submittedName>
        <fullName evidence="5">Two-component system response regulator YehT</fullName>
    </submittedName>
</protein>
<dbReference type="EMBL" id="CP017707">
    <property type="protein sequence ID" value="AOZ52333.1"/>
    <property type="molecule type" value="Genomic_DNA"/>
</dbReference>
<dbReference type="PANTHER" id="PTHR48111:SF3">
    <property type="entry name" value="TRANSCRIPTIONAL REGULATORY PROTEIN BTSR"/>
    <property type="match status" value="1"/>
</dbReference>
<dbReference type="Pfam" id="PF00072">
    <property type="entry name" value="Response_reg"/>
    <property type="match status" value="1"/>
</dbReference>
<dbReference type="NCBIfam" id="NF008677">
    <property type="entry name" value="PRK11697.1"/>
    <property type="match status" value="1"/>
</dbReference>
<evidence type="ECO:0000313" key="5">
    <source>
        <dbReference type="EMBL" id="AOZ52333.1"/>
    </source>
</evidence>
<dbReference type="FunFam" id="3.40.50.2300:FF:000051">
    <property type="entry name" value="Two-component response regulator yehT"/>
    <property type="match status" value="1"/>
</dbReference>
<dbReference type="InterPro" id="IPR007492">
    <property type="entry name" value="LytTR_DNA-bd_dom"/>
</dbReference>
<dbReference type="AlphaFoldDB" id="A0A1D9LMG8"/>
<name>A0A1D9LMG8_9NEIS</name>
<dbReference type="RefSeq" id="WP_070981303.1">
    <property type="nucleotide sequence ID" value="NZ_CP017707.1"/>
</dbReference>
<dbReference type="Pfam" id="PF04397">
    <property type="entry name" value="LytTR"/>
    <property type="match status" value="1"/>
</dbReference>
<accession>A0A1D9LMG8</accession>
<organism evidence="5 6">
    <name type="scientific">Chromobacterium vaccinii</name>
    <dbReference type="NCBI Taxonomy" id="1108595"/>
    <lineage>
        <taxon>Bacteria</taxon>
        <taxon>Pseudomonadati</taxon>
        <taxon>Pseudomonadota</taxon>
        <taxon>Betaproteobacteria</taxon>
        <taxon>Neisseriales</taxon>
        <taxon>Chromobacteriaceae</taxon>
        <taxon>Chromobacterium</taxon>
    </lineage>
</organism>
<evidence type="ECO:0000256" key="2">
    <source>
        <dbReference type="PROSITE-ProRule" id="PRU00169"/>
    </source>
</evidence>
<dbReference type="InterPro" id="IPR039420">
    <property type="entry name" value="WalR-like"/>
</dbReference>
<dbReference type="CDD" id="cd17532">
    <property type="entry name" value="REC_LytTR_AlgR-like"/>
    <property type="match status" value="1"/>
</dbReference>
<keyword evidence="2" id="KW-0597">Phosphoprotein</keyword>
<reference evidence="5 6" key="1">
    <citation type="submission" date="2016-10" db="EMBL/GenBank/DDBJ databases">
        <title>Chromobacterium muskegensis sp. nov., an insecticidal bacterium isolated from Sphagnum bogs.</title>
        <authorList>
            <person name="Sparks M.E."/>
            <person name="Blackburn M.B."/>
            <person name="Gundersen-Rindal D.E."/>
            <person name="Mitchell A."/>
            <person name="Farrar R."/>
            <person name="Kuhar D."/>
        </authorList>
    </citation>
    <scope>NUCLEOTIDE SEQUENCE [LARGE SCALE GENOMIC DNA]</scope>
    <source>
        <strain evidence="5 6">21-1</strain>
    </source>
</reference>
<dbReference type="Gene3D" id="2.40.50.1020">
    <property type="entry name" value="LytTr DNA-binding domain"/>
    <property type="match status" value="1"/>
</dbReference>
<dbReference type="GO" id="GO:0032993">
    <property type="term" value="C:protein-DNA complex"/>
    <property type="evidence" value="ECO:0007669"/>
    <property type="project" value="TreeGrafter"/>
</dbReference>
<evidence type="ECO:0000313" key="6">
    <source>
        <dbReference type="Proteomes" id="UP000178776"/>
    </source>
</evidence>
<feature type="domain" description="Response regulatory" evidence="3">
    <location>
        <begin position="3"/>
        <end position="116"/>
    </location>
</feature>
<dbReference type="SMART" id="SM00850">
    <property type="entry name" value="LytTR"/>
    <property type="match status" value="1"/>
</dbReference>
<dbReference type="SUPFAM" id="SSF52172">
    <property type="entry name" value="CheY-like"/>
    <property type="match status" value="1"/>
</dbReference>
<keyword evidence="1" id="KW-0238">DNA-binding</keyword>
<evidence type="ECO:0000256" key="1">
    <source>
        <dbReference type="ARBA" id="ARBA00023125"/>
    </source>
</evidence>
<dbReference type="GO" id="GO:0006355">
    <property type="term" value="P:regulation of DNA-templated transcription"/>
    <property type="evidence" value="ECO:0007669"/>
    <property type="project" value="TreeGrafter"/>
</dbReference>
<dbReference type="GO" id="GO:0005829">
    <property type="term" value="C:cytosol"/>
    <property type="evidence" value="ECO:0007669"/>
    <property type="project" value="TreeGrafter"/>
</dbReference>
<dbReference type="PROSITE" id="PS50930">
    <property type="entry name" value="HTH_LYTTR"/>
    <property type="match status" value="1"/>
</dbReference>
<dbReference type="GO" id="GO:0000976">
    <property type="term" value="F:transcription cis-regulatory region binding"/>
    <property type="evidence" value="ECO:0007669"/>
    <property type="project" value="TreeGrafter"/>
</dbReference>
<dbReference type="Proteomes" id="UP000178776">
    <property type="component" value="Chromosome"/>
</dbReference>
<evidence type="ECO:0000259" key="4">
    <source>
        <dbReference type="PROSITE" id="PS50930"/>
    </source>
</evidence>
<feature type="domain" description="HTH LytTR-type" evidence="4">
    <location>
        <begin position="143"/>
        <end position="238"/>
    </location>
</feature>
<dbReference type="PROSITE" id="PS50110">
    <property type="entry name" value="RESPONSE_REGULATORY"/>
    <property type="match status" value="1"/>
</dbReference>
<dbReference type="InterPro" id="IPR011006">
    <property type="entry name" value="CheY-like_superfamily"/>
</dbReference>
<gene>
    <name evidence="5" type="ORF">BKX93_21550</name>
</gene>
<sequence length="240" mass="27065">MLKTLLVDDEPLARDELRQMLAGHSDCDVVGECGNSIEAIAFIHRQQPDVVFLDIRMPRISGLEMLAMLDPDKMPRVVFVTAFDDFAIQAFEEHAFDYLLKPVDPQRLAKTLARLKRETAPQALDILRCLPPLEVVPCHGVNRIMLLPLSEVEFVSSRVSGVFVQAGDGREHFTELTLRTFEERSALFRCHRQHLVNLRAIHEIRLGENGMADIVTHAGRSLPVSRRFLKPLKEALGIPG</sequence>
<evidence type="ECO:0000259" key="3">
    <source>
        <dbReference type="PROSITE" id="PS50110"/>
    </source>
</evidence>
<feature type="modified residue" description="4-aspartylphosphate" evidence="2">
    <location>
        <position position="54"/>
    </location>
</feature>
<dbReference type="InterPro" id="IPR001789">
    <property type="entry name" value="Sig_transdc_resp-reg_receiver"/>
</dbReference>
<dbReference type="GO" id="GO:0000156">
    <property type="term" value="F:phosphorelay response regulator activity"/>
    <property type="evidence" value="ECO:0007669"/>
    <property type="project" value="TreeGrafter"/>
</dbReference>
<dbReference type="Gene3D" id="3.40.50.2300">
    <property type="match status" value="1"/>
</dbReference>
<dbReference type="SMART" id="SM00448">
    <property type="entry name" value="REC"/>
    <property type="match status" value="1"/>
</dbReference>
<dbReference type="GeneID" id="68843785"/>
<dbReference type="KEGG" id="cvc:BKX93_21550"/>
<dbReference type="STRING" id="1108595.BKX93_21550"/>
<proteinExistence type="predicted"/>